<dbReference type="AlphaFoldDB" id="A0AAV6MUI5"/>
<organism evidence="1 2">
    <name type="scientific">Cucurbita argyrosperma subsp. sororia</name>
    <dbReference type="NCBI Taxonomy" id="37648"/>
    <lineage>
        <taxon>Eukaryota</taxon>
        <taxon>Viridiplantae</taxon>
        <taxon>Streptophyta</taxon>
        <taxon>Embryophyta</taxon>
        <taxon>Tracheophyta</taxon>
        <taxon>Spermatophyta</taxon>
        <taxon>Magnoliopsida</taxon>
        <taxon>eudicotyledons</taxon>
        <taxon>Gunneridae</taxon>
        <taxon>Pentapetalae</taxon>
        <taxon>rosids</taxon>
        <taxon>fabids</taxon>
        <taxon>Cucurbitales</taxon>
        <taxon>Cucurbitaceae</taxon>
        <taxon>Cucurbiteae</taxon>
        <taxon>Cucurbita</taxon>
    </lineage>
</organism>
<proteinExistence type="predicted"/>
<keyword evidence="2" id="KW-1185">Reference proteome</keyword>
<name>A0AAV6MUI5_9ROSI</name>
<evidence type="ECO:0000313" key="1">
    <source>
        <dbReference type="EMBL" id="KAG6586063.1"/>
    </source>
</evidence>
<dbReference type="EMBL" id="JAGKQH010000012">
    <property type="protein sequence ID" value="KAG6586063.1"/>
    <property type="molecule type" value="Genomic_DNA"/>
</dbReference>
<comment type="caution">
    <text evidence="1">The sequence shown here is derived from an EMBL/GenBank/DDBJ whole genome shotgun (WGS) entry which is preliminary data.</text>
</comment>
<reference evidence="1 2" key="1">
    <citation type="journal article" date="2021" name="Hortic Res">
        <title>The domestication of Cucurbita argyrosperma as revealed by the genome of its wild relative.</title>
        <authorList>
            <person name="Barrera-Redondo J."/>
            <person name="Sanchez-de la Vega G."/>
            <person name="Aguirre-Liguori J.A."/>
            <person name="Castellanos-Morales G."/>
            <person name="Gutierrez-Guerrero Y.T."/>
            <person name="Aguirre-Dugua X."/>
            <person name="Aguirre-Planter E."/>
            <person name="Tenaillon M.I."/>
            <person name="Lira-Saade R."/>
            <person name="Eguiarte L.E."/>
        </authorList>
    </citation>
    <scope>NUCLEOTIDE SEQUENCE [LARGE SCALE GENOMIC DNA]</scope>
    <source>
        <strain evidence="1">JBR-2021</strain>
    </source>
</reference>
<evidence type="ECO:0000313" key="2">
    <source>
        <dbReference type="Proteomes" id="UP000685013"/>
    </source>
</evidence>
<sequence length="81" mass="9641">MASTNNKRQKPKSPSCFFSIFSLFRSRDSRKRRDETIDDMRKVWPSDEDRDRYWVAEPGIDRKAKAYIDKIHTQIRSSGTE</sequence>
<accession>A0AAV6MUI5</accession>
<feature type="non-terminal residue" evidence="1">
    <location>
        <position position="1"/>
    </location>
</feature>
<protein>
    <submittedName>
        <fullName evidence="1">Uncharacterized protein</fullName>
    </submittedName>
</protein>
<dbReference type="PANTHER" id="PTHR33511">
    <property type="entry name" value="OS06G0632400 PROTEIN"/>
    <property type="match status" value="1"/>
</dbReference>
<dbReference type="Proteomes" id="UP000685013">
    <property type="component" value="Chromosome 12"/>
</dbReference>
<gene>
    <name evidence="1" type="ORF">SDJN03_18796</name>
</gene>